<proteinExistence type="predicted"/>
<protein>
    <submittedName>
        <fullName evidence="1">Uncharacterized protein</fullName>
    </submittedName>
</protein>
<evidence type="ECO:0000313" key="1">
    <source>
        <dbReference type="EMBL" id="JAH00468.1"/>
    </source>
</evidence>
<organism evidence="1">
    <name type="scientific">Anguilla anguilla</name>
    <name type="common">European freshwater eel</name>
    <name type="synonym">Muraena anguilla</name>
    <dbReference type="NCBI Taxonomy" id="7936"/>
    <lineage>
        <taxon>Eukaryota</taxon>
        <taxon>Metazoa</taxon>
        <taxon>Chordata</taxon>
        <taxon>Craniata</taxon>
        <taxon>Vertebrata</taxon>
        <taxon>Euteleostomi</taxon>
        <taxon>Actinopterygii</taxon>
        <taxon>Neopterygii</taxon>
        <taxon>Teleostei</taxon>
        <taxon>Anguilliformes</taxon>
        <taxon>Anguillidae</taxon>
        <taxon>Anguilla</taxon>
    </lineage>
</organism>
<reference evidence="1" key="2">
    <citation type="journal article" date="2015" name="Fish Shellfish Immunol.">
        <title>Early steps in the European eel (Anguilla anguilla)-Vibrio vulnificus interaction in the gills: Role of the RtxA13 toxin.</title>
        <authorList>
            <person name="Callol A."/>
            <person name="Pajuelo D."/>
            <person name="Ebbesson L."/>
            <person name="Teles M."/>
            <person name="MacKenzie S."/>
            <person name="Amaro C."/>
        </authorList>
    </citation>
    <scope>NUCLEOTIDE SEQUENCE</scope>
</reference>
<dbReference type="AlphaFoldDB" id="A0A0E9P9F1"/>
<dbReference type="EMBL" id="GBXM01108109">
    <property type="protein sequence ID" value="JAH00468.1"/>
    <property type="molecule type" value="Transcribed_RNA"/>
</dbReference>
<dbReference type="EMBL" id="GBXM01097973">
    <property type="protein sequence ID" value="JAH10604.1"/>
    <property type="molecule type" value="Transcribed_RNA"/>
</dbReference>
<reference evidence="1" key="1">
    <citation type="submission" date="2014-11" db="EMBL/GenBank/DDBJ databases">
        <authorList>
            <person name="Amaro Gonzalez C."/>
        </authorList>
    </citation>
    <scope>NUCLEOTIDE SEQUENCE</scope>
</reference>
<sequence>MTVSTISFLVSRNSRN</sequence>
<accession>A0A0E9P9F1</accession>
<name>A0A0E9P9F1_ANGAN</name>